<dbReference type="InterPro" id="IPR050297">
    <property type="entry name" value="LipidA_mod_glycosyltrf_83"/>
</dbReference>
<reference evidence="10 11" key="1">
    <citation type="journal article" date="2011" name="J. Bacteriol.">
        <title>Draft genome of the psychrotolerant acidophile Acidithiobacillus ferrivorans SS3.</title>
        <authorList>
            <person name="Liljeqvist M."/>
            <person name="Valdes J."/>
            <person name="Holmes D.S."/>
            <person name="Dopson M."/>
        </authorList>
    </citation>
    <scope>NUCLEOTIDE SEQUENCE [LARGE SCALE GENOMIC DNA]</scope>
    <source>
        <strain evidence="10 11">SS3</strain>
    </source>
</reference>
<dbReference type="InterPro" id="IPR038731">
    <property type="entry name" value="RgtA/B/C-like"/>
</dbReference>
<evidence type="ECO:0000313" key="10">
    <source>
        <dbReference type="EMBL" id="AEM46363.1"/>
    </source>
</evidence>
<evidence type="ECO:0000256" key="4">
    <source>
        <dbReference type="ARBA" id="ARBA00022679"/>
    </source>
</evidence>
<dbReference type="EMBL" id="CP002985">
    <property type="protein sequence ID" value="AEM46363.1"/>
    <property type="molecule type" value="Genomic_DNA"/>
</dbReference>
<dbReference type="PANTHER" id="PTHR33908:SF3">
    <property type="entry name" value="UNDECAPRENYL PHOSPHATE-ALPHA-4-AMINO-4-DEOXY-L-ARABINOSE ARABINOSYL TRANSFERASE"/>
    <property type="match status" value="1"/>
</dbReference>
<dbReference type="GO" id="GO:0016763">
    <property type="term" value="F:pentosyltransferase activity"/>
    <property type="evidence" value="ECO:0007669"/>
    <property type="project" value="TreeGrafter"/>
</dbReference>
<organism evidence="10 11">
    <name type="scientific">Acidithiobacillus ferrivorans SS3</name>
    <dbReference type="NCBI Taxonomy" id="743299"/>
    <lineage>
        <taxon>Bacteria</taxon>
        <taxon>Pseudomonadati</taxon>
        <taxon>Pseudomonadota</taxon>
        <taxon>Acidithiobacillia</taxon>
        <taxon>Acidithiobacillales</taxon>
        <taxon>Acidithiobacillaceae</taxon>
        <taxon>Acidithiobacillus</taxon>
    </lineage>
</organism>
<evidence type="ECO:0000256" key="3">
    <source>
        <dbReference type="ARBA" id="ARBA00022676"/>
    </source>
</evidence>
<feature type="transmembrane region" description="Helical" evidence="8">
    <location>
        <begin position="231"/>
        <end position="249"/>
    </location>
</feature>
<feature type="transmembrane region" description="Helical" evidence="8">
    <location>
        <begin position="32"/>
        <end position="55"/>
    </location>
</feature>
<evidence type="ECO:0000259" key="9">
    <source>
        <dbReference type="Pfam" id="PF13231"/>
    </source>
</evidence>
<dbReference type="GO" id="GO:0010041">
    <property type="term" value="P:response to iron(III) ion"/>
    <property type="evidence" value="ECO:0007669"/>
    <property type="project" value="TreeGrafter"/>
</dbReference>
<dbReference type="STRING" id="743299.Acife_0124"/>
<keyword evidence="3" id="KW-0328">Glycosyltransferase</keyword>
<feature type="transmembrane region" description="Helical" evidence="8">
    <location>
        <begin position="160"/>
        <end position="179"/>
    </location>
</feature>
<evidence type="ECO:0000256" key="7">
    <source>
        <dbReference type="ARBA" id="ARBA00023136"/>
    </source>
</evidence>
<proteinExistence type="predicted"/>
<dbReference type="Pfam" id="PF13231">
    <property type="entry name" value="PMT_2"/>
    <property type="match status" value="1"/>
</dbReference>
<keyword evidence="2" id="KW-1003">Cell membrane</keyword>
<comment type="subcellular location">
    <subcellularLocation>
        <location evidence="1">Cell membrane</location>
        <topology evidence="1">Multi-pass membrane protein</topology>
    </subcellularLocation>
</comment>
<dbReference type="eggNOG" id="COG1807">
    <property type="taxonomic scope" value="Bacteria"/>
</dbReference>
<dbReference type="Proteomes" id="UP000009220">
    <property type="component" value="Chromosome"/>
</dbReference>
<dbReference type="KEGG" id="afi:Acife_0124"/>
<evidence type="ECO:0000313" key="11">
    <source>
        <dbReference type="Proteomes" id="UP000009220"/>
    </source>
</evidence>
<feature type="transmembrane region" description="Helical" evidence="8">
    <location>
        <begin position="374"/>
        <end position="398"/>
    </location>
</feature>
<keyword evidence="5 8" id="KW-0812">Transmembrane</keyword>
<feature type="transmembrane region" description="Helical" evidence="8">
    <location>
        <begin position="345"/>
        <end position="362"/>
    </location>
</feature>
<evidence type="ECO:0000256" key="6">
    <source>
        <dbReference type="ARBA" id="ARBA00022989"/>
    </source>
</evidence>
<feature type="domain" description="Glycosyltransferase RgtA/B/C/D-like" evidence="9">
    <location>
        <begin position="85"/>
        <end position="246"/>
    </location>
</feature>
<feature type="transmembrane region" description="Helical" evidence="8">
    <location>
        <begin position="321"/>
        <end position="339"/>
    </location>
</feature>
<feature type="transmembrane region" description="Helical" evidence="8">
    <location>
        <begin position="404"/>
        <end position="426"/>
    </location>
</feature>
<keyword evidence="6 8" id="KW-1133">Transmembrane helix</keyword>
<feature type="transmembrane region" description="Helical" evidence="8">
    <location>
        <begin position="282"/>
        <end position="300"/>
    </location>
</feature>
<dbReference type="GO" id="GO:0005886">
    <property type="term" value="C:plasma membrane"/>
    <property type="evidence" value="ECO:0007669"/>
    <property type="project" value="UniProtKB-SubCell"/>
</dbReference>
<evidence type="ECO:0000256" key="8">
    <source>
        <dbReference type="SAM" id="Phobius"/>
    </source>
</evidence>
<name>G0JQR9_9PROT</name>
<dbReference type="AlphaFoldDB" id="G0JQR9"/>
<dbReference type="RefSeq" id="WP_014027636.1">
    <property type="nucleotide sequence ID" value="NC_015942.1"/>
</dbReference>
<keyword evidence="7 8" id="KW-0472">Membrane</keyword>
<feature type="transmembrane region" description="Helical" evidence="8">
    <location>
        <begin position="191"/>
        <end position="219"/>
    </location>
</feature>
<feature type="transmembrane region" description="Helical" evidence="8">
    <location>
        <begin position="134"/>
        <end position="153"/>
    </location>
</feature>
<keyword evidence="4 10" id="KW-0808">Transferase</keyword>
<accession>G0JQR9</accession>
<feature type="transmembrane region" description="Helical" evidence="8">
    <location>
        <begin position="106"/>
        <end position="128"/>
    </location>
</feature>
<dbReference type="GO" id="GO:0009103">
    <property type="term" value="P:lipopolysaccharide biosynthetic process"/>
    <property type="evidence" value="ECO:0007669"/>
    <property type="project" value="UniProtKB-ARBA"/>
</dbReference>
<evidence type="ECO:0000256" key="2">
    <source>
        <dbReference type="ARBA" id="ARBA00022475"/>
    </source>
</evidence>
<gene>
    <name evidence="10" type="ORF">Acife_0124</name>
</gene>
<evidence type="ECO:0000256" key="5">
    <source>
        <dbReference type="ARBA" id="ARBA00022692"/>
    </source>
</evidence>
<dbReference type="HOGENOM" id="CLU_019200_0_1_6"/>
<sequence>MLSDLYEASVTPPGADHVPRNSAASRFFGLKAFTIFLLALLFFGCGIGNTSLWNIDEPIYAQSLKDQIAQHNLVVPTFNARLMPDKPALNYWLMWTGVKVLGLNSWGLRMGSAVVGALLILYLIMALRRLYGENIALIGGLLTATALHSTVIFRGATPDPLLILTVTIALLSYLRGYLFPDIRSRELLITYAAMAFATLDKGPIGFLLPGLIIVLFLLLRRELSFLWREGRLDWGIPLFLLIMLPWYLAVGVETHWAWDRAFIFKQNIGRFDDSMQGHRGPWVYYPISTFLGMLPWSIFLPQVFRDIWLSRQHFLRSQPKTLFLLIWATAWIGFFTLSATKLPNYVWEAYPPLFILLAAYFEKVRTAATQPARWGMAASLGVLFLIGLALSVFAAWVVPLREPQLPGMVEIGIPYMLAAAVALVLLRRQRWPQAGVTLAGGSVALAALLVFVITPPINAVKPARAMGQRIAALQGPQPYRLASWQWFQPNFLFYAGRGNMPIRHLQALTELPAVLGPEPLYLVCPASDIPAVRAAVPAAYQQQTIMIRYEIYNHTDIALLRISARQETS</sequence>
<evidence type="ECO:0000256" key="1">
    <source>
        <dbReference type="ARBA" id="ARBA00004651"/>
    </source>
</evidence>
<protein>
    <submittedName>
        <fullName evidence="10">Glycosyl transferase family 39</fullName>
    </submittedName>
</protein>
<dbReference type="PANTHER" id="PTHR33908">
    <property type="entry name" value="MANNOSYLTRANSFERASE YKCB-RELATED"/>
    <property type="match status" value="1"/>
</dbReference>
<feature type="transmembrane region" description="Helical" evidence="8">
    <location>
        <begin position="438"/>
        <end position="457"/>
    </location>
</feature>